<dbReference type="EMBL" id="FOSP01000011">
    <property type="protein sequence ID" value="SFK64462.1"/>
    <property type="molecule type" value="Genomic_DNA"/>
</dbReference>
<dbReference type="RefSeq" id="WP_170841613.1">
    <property type="nucleotide sequence ID" value="NZ_FOSP01000011.1"/>
</dbReference>
<sequence>MKYTKQDEIELFQKFSENHKKRLEAERAIQARKRRVLMFALSVSMLVNAALINYIFW</sequence>
<dbReference type="STRING" id="52441.SAMN05216302_101163"/>
<evidence type="ECO:0000313" key="2">
    <source>
        <dbReference type="EMBL" id="SFK64462.1"/>
    </source>
</evidence>
<organism evidence="2 3">
    <name type="scientific">Nitrosomonas aestuarii</name>
    <dbReference type="NCBI Taxonomy" id="52441"/>
    <lineage>
        <taxon>Bacteria</taxon>
        <taxon>Pseudomonadati</taxon>
        <taxon>Pseudomonadota</taxon>
        <taxon>Betaproteobacteria</taxon>
        <taxon>Nitrosomonadales</taxon>
        <taxon>Nitrosomonadaceae</taxon>
        <taxon>Nitrosomonas</taxon>
    </lineage>
</organism>
<dbReference type="AlphaFoldDB" id="A0A1I4B6B5"/>
<keyword evidence="1" id="KW-0812">Transmembrane</keyword>
<evidence type="ECO:0000313" key="3">
    <source>
        <dbReference type="Proteomes" id="UP000199533"/>
    </source>
</evidence>
<gene>
    <name evidence="2" type="ORF">SAMN05216302_101163</name>
</gene>
<protein>
    <submittedName>
        <fullName evidence="2">Uncharacterized protein</fullName>
    </submittedName>
</protein>
<reference evidence="3" key="1">
    <citation type="submission" date="2016-10" db="EMBL/GenBank/DDBJ databases">
        <authorList>
            <person name="Varghese N."/>
            <person name="Submissions S."/>
        </authorList>
    </citation>
    <scope>NUCLEOTIDE SEQUENCE [LARGE SCALE GENOMIC DNA]</scope>
    <source>
        <strain evidence="3">Nm69</strain>
    </source>
</reference>
<evidence type="ECO:0000256" key="1">
    <source>
        <dbReference type="SAM" id="Phobius"/>
    </source>
</evidence>
<feature type="transmembrane region" description="Helical" evidence="1">
    <location>
        <begin position="36"/>
        <end position="56"/>
    </location>
</feature>
<accession>A0A1I4B6B5</accession>
<keyword evidence="1" id="KW-0472">Membrane</keyword>
<keyword evidence="1" id="KW-1133">Transmembrane helix</keyword>
<name>A0A1I4B6B5_9PROT</name>
<dbReference type="Proteomes" id="UP000199533">
    <property type="component" value="Unassembled WGS sequence"/>
</dbReference>
<proteinExistence type="predicted"/>
<keyword evidence="3" id="KW-1185">Reference proteome</keyword>